<dbReference type="Gene3D" id="3.20.20.10">
    <property type="entry name" value="Alanine racemase"/>
    <property type="match status" value="1"/>
</dbReference>
<keyword evidence="1 2" id="KW-0663">Pyridoxal phosphate</keyword>
<evidence type="ECO:0000313" key="7">
    <source>
        <dbReference type="Proteomes" id="UP000215086"/>
    </source>
</evidence>
<dbReference type="EMBL" id="CP018477">
    <property type="protein sequence ID" value="ASV76559.1"/>
    <property type="molecule type" value="Genomic_DNA"/>
</dbReference>
<keyword evidence="7" id="KW-1185">Reference proteome</keyword>
<reference evidence="6 7" key="1">
    <citation type="journal article" name="Front. Microbiol.">
        <title>Sugar Metabolism of the First Thermophilic Planctomycete Thermogutta terrifontis: Comparative Genomic and Transcriptomic Approaches.</title>
        <authorList>
            <person name="Elcheninov A.G."/>
            <person name="Menzel P."/>
            <person name="Gudbergsdottir S.R."/>
            <person name="Slesarev A.I."/>
            <person name="Kadnikov V.V."/>
            <person name="Krogh A."/>
            <person name="Bonch-Osmolovskaya E.A."/>
            <person name="Peng X."/>
            <person name="Kublanov I.V."/>
        </authorList>
    </citation>
    <scope>NUCLEOTIDE SEQUENCE [LARGE SCALE GENOMIC DNA]</scope>
    <source>
        <strain evidence="6 7">R1</strain>
    </source>
</reference>
<dbReference type="InterPro" id="IPR011078">
    <property type="entry name" value="PyrdxlP_homeostasis"/>
</dbReference>
<evidence type="ECO:0000256" key="1">
    <source>
        <dbReference type="ARBA" id="ARBA00022898"/>
    </source>
</evidence>
<dbReference type="Pfam" id="PF01168">
    <property type="entry name" value="Ala_racemase_N"/>
    <property type="match status" value="1"/>
</dbReference>
<proteinExistence type="inferred from homology"/>
<protein>
    <recommendedName>
        <fullName evidence="2">Pyridoxal phosphate homeostasis protein</fullName>
        <shortName evidence="2">PLP homeostasis protein</shortName>
    </recommendedName>
</protein>
<evidence type="ECO:0000313" key="6">
    <source>
        <dbReference type="EMBL" id="ASV76559.1"/>
    </source>
</evidence>
<dbReference type="NCBIfam" id="TIGR00044">
    <property type="entry name" value="YggS family pyridoxal phosphate-dependent enzyme"/>
    <property type="match status" value="1"/>
</dbReference>
<dbReference type="KEGG" id="ttf:THTE_3958"/>
<dbReference type="AlphaFoldDB" id="A0A286RKR5"/>
<evidence type="ECO:0000259" key="5">
    <source>
        <dbReference type="Pfam" id="PF01168"/>
    </source>
</evidence>
<dbReference type="CDD" id="cd00635">
    <property type="entry name" value="PLPDE_III_YBL036c_like"/>
    <property type="match status" value="1"/>
</dbReference>
<evidence type="ECO:0000256" key="4">
    <source>
        <dbReference type="RuleBase" id="RU004514"/>
    </source>
</evidence>
<dbReference type="InterPro" id="IPR001608">
    <property type="entry name" value="Ala_racemase_N"/>
</dbReference>
<dbReference type="InterPro" id="IPR029066">
    <property type="entry name" value="PLP-binding_barrel"/>
</dbReference>
<dbReference type="PANTHER" id="PTHR10146:SF14">
    <property type="entry name" value="PYRIDOXAL PHOSPHATE HOMEOSTASIS PROTEIN"/>
    <property type="match status" value="1"/>
</dbReference>
<dbReference type="PANTHER" id="PTHR10146">
    <property type="entry name" value="PROLINE SYNTHETASE CO-TRANSCRIBED BACTERIAL HOMOLOG PROTEIN"/>
    <property type="match status" value="1"/>
</dbReference>
<gene>
    <name evidence="6" type="ORF">THTE_3958</name>
</gene>
<dbReference type="GO" id="GO:0030170">
    <property type="term" value="F:pyridoxal phosphate binding"/>
    <property type="evidence" value="ECO:0007669"/>
    <property type="project" value="UniProtKB-UniRule"/>
</dbReference>
<dbReference type="HAMAP" id="MF_02087">
    <property type="entry name" value="PLP_homeostasis"/>
    <property type="match status" value="1"/>
</dbReference>
<organism evidence="6 7">
    <name type="scientific">Thermogutta terrifontis</name>
    <dbReference type="NCBI Taxonomy" id="1331910"/>
    <lineage>
        <taxon>Bacteria</taxon>
        <taxon>Pseudomonadati</taxon>
        <taxon>Planctomycetota</taxon>
        <taxon>Planctomycetia</taxon>
        <taxon>Pirellulales</taxon>
        <taxon>Thermoguttaceae</taxon>
        <taxon>Thermogutta</taxon>
    </lineage>
</organism>
<accession>A0A286RKR5</accession>
<evidence type="ECO:0000256" key="3">
    <source>
        <dbReference type="PIRSR" id="PIRSR004848-1"/>
    </source>
</evidence>
<feature type="modified residue" description="N6-(pyridoxal phosphate)lysine" evidence="2 3">
    <location>
        <position position="39"/>
    </location>
</feature>
<comment type="similarity">
    <text evidence="2 4">Belongs to the pyridoxal phosphate-binding protein YggS/PROSC family.</text>
</comment>
<dbReference type="OrthoDB" id="9804072at2"/>
<evidence type="ECO:0000256" key="2">
    <source>
        <dbReference type="HAMAP-Rule" id="MF_02087"/>
    </source>
</evidence>
<sequence>MDTTSLLRKNLESIQERIRAAAERVGRSPDEVRLVAVTKYVDVPVVRQLVELGQRSLGESRPQQLWQRHALLADLPIQWHLVGPLQRNKVRKTLPCVEWIHSVDSLSLLADINRIAGELGLRPKLLLEVNISRHPSKHGFAPEMMEEIISQLGNFPNVTICGLMAMAGVEGDLEGARRDFRALRQLRDRLSPLAPPQISLTELSMGMSGDFEIAIEEGATMVRIGCALFKGILEEDS</sequence>
<dbReference type="PIRSF" id="PIRSF004848">
    <property type="entry name" value="YBL036c_PLPDEIII"/>
    <property type="match status" value="1"/>
</dbReference>
<name>A0A286RKR5_9BACT</name>
<comment type="cofactor">
    <cofactor evidence="3">
        <name>pyridoxal 5'-phosphate</name>
        <dbReference type="ChEBI" id="CHEBI:597326"/>
    </cofactor>
</comment>
<dbReference type="SUPFAM" id="SSF51419">
    <property type="entry name" value="PLP-binding barrel"/>
    <property type="match status" value="1"/>
</dbReference>
<dbReference type="Proteomes" id="UP000215086">
    <property type="component" value="Chromosome"/>
</dbReference>
<comment type="function">
    <text evidence="2">Pyridoxal 5'-phosphate (PLP)-binding protein, which is involved in PLP homeostasis.</text>
</comment>
<feature type="domain" description="Alanine racemase N-terminal" evidence="5">
    <location>
        <begin position="10"/>
        <end position="230"/>
    </location>
</feature>
<dbReference type="RefSeq" id="WP_095416321.1">
    <property type="nucleotide sequence ID" value="NZ_CP018477.1"/>
</dbReference>